<sequence>MKKDDRHDWVIDWVSSGDEYLPVLYSGDKVSLDLNNQLLLSSSSQWHRSTRMRVSPGFVMQNNHLMAVPSKSFAASSAFNSCITVFSQTPNQQLVYTDYQCYYSSLCPTLPVLTTTVLNK</sequence>
<dbReference type="EMBL" id="OC914873">
    <property type="protein sequence ID" value="CAD7637082.1"/>
    <property type="molecule type" value="Genomic_DNA"/>
</dbReference>
<feature type="non-terminal residue" evidence="1">
    <location>
        <position position="1"/>
    </location>
</feature>
<proteinExistence type="predicted"/>
<evidence type="ECO:0000313" key="2">
    <source>
        <dbReference type="Proteomes" id="UP000728032"/>
    </source>
</evidence>
<keyword evidence="2" id="KW-1185">Reference proteome</keyword>
<reference evidence="1" key="1">
    <citation type="submission" date="2020-11" db="EMBL/GenBank/DDBJ databases">
        <authorList>
            <person name="Tran Van P."/>
        </authorList>
    </citation>
    <scope>NUCLEOTIDE SEQUENCE</scope>
</reference>
<gene>
    <name evidence="1" type="ORF">ONB1V03_LOCUS601</name>
</gene>
<accession>A0A7R9LB75</accession>
<dbReference type="Proteomes" id="UP000728032">
    <property type="component" value="Unassembled WGS sequence"/>
</dbReference>
<protein>
    <submittedName>
        <fullName evidence="1">Uncharacterized protein</fullName>
    </submittedName>
</protein>
<dbReference type="AlphaFoldDB" id="A0A7R9LB75"/>
<dbReference type="EMBL" id="CAJPVJ010000048">
    <property type="protein sequence ID" value="CAG2159586.1"/>
    <property type="molecule type" value="Genomic_DNA"/>
</dbReference>
<evidence type="ECO:0000313" key="1">
    <source>
        <dbReference type="EMBL" id="CAD7637082.1"/>
    </source>
</evidence>
<name>A0A7R9LB75_9ACAR</name>
<organism evidence="1">
    <name type="scientific">Oppiella nova</name>
    <dbReference type="NCBI Taxonomy" id="334625"/>
    <lineage>
        <taxon>Eukaryota</taxon>
        <taxon>Metazoa</taxon>
        <taxon>Ecdysozoa</taxon>
        <taxon>Arthropoda</taxon>
        <taxon>Chelicerata</taxon>
        <taxon>Arachnida</taxon>
        <taxon>Acari</taxon>
        <taxon>Acariformes</taxon>
        <taxon>Sarcoptiformes</taxon>
        <taxon>Oribatida</taxon>
        <taxon>Brachypylina</taxon>
        <taxon>Oppioidea</taxon>
        <taxon>Oppiidae</taxon>
        <taxon>Oppiella</taxon>
    </lineage>
</organism>